<keyword evidence="2 4" id="KW-0732">Signal</keyword>
<reference evidence="7" key="1">
    <citation type="journal article" date="2018" name="Front. Microbiol.">
        <title>Genome-Based Analysis Reveals the Taxonomy and Diversity of the Family Idiomarinaceae.</title>
        <authorList>
            <person name="Liu Y."/>
            <person name="Lai Q."/>
            <person name="Shao Z."/>
        </authorList>
    </citation>
    <scope>NUCLEOTIDE SEQUENCE [LARGE SCALE GENOMIC DNA]</scope>
    <source>
        <strain evidence="7">c121</strain>
    </source>
</reference>
<keyword evidence="1 4" id="KW-0813">Transport</keyword>
<proteinExistence type="inferred from homology"/>
<dbReference type="Gene3D" id="2.60.450.10">
    <property type="entry name" value="Lipopolysaccharide (LPS) transport protein A like domain"/>
    <property type="match status" value="1"/>
</dbReference>
<evidence type="ECO:0000256" key="2">
    <source>
        <dbReference type="ARBA" id="ARBA00022729"/>
    </source>
</evidence>
<feature type="signal peptide" evidence="4">
    <location>
        <begin position="1"/>
        <end position="34"/>
    </location>
</feature>
<evidence type="ECO:0000256" key="1">
    <source>
        <dbReference type="ARBA" id="ARBA00022448"/>
    </source>
</evidence>
<evidence type="ECO:0000313" key="7">
    <source>
        <dbReference type="Proteomes" id="UP000287022"/>
    </source>
</evidence>
<feature type="chain" id="PRO_5019598041" description="Lipopolysaccharide export system protein LptA" evidence="4">
    <location>
        <begin position="35"/>
        <end position="188"/>
    </location>
</feature>
<dbReference type="GO" id="GO:0001530">
    <property type="term" value="F:lipopolysaccharide binding"/>
    <property type="evidence" value="ECO:0007669"/>
    <property type="project" value="InterPro"/>
</dbReference>
<evidence type="ECO:0000313" key="6">
    <source>
        <dbReference type="EMBL" id="RUO74717.1"/>
    </source>
</evidence>
<dbReference type="AlphaFoldDB" id="A0A432Z9T8"/>
<evidence type="ECO:0000256" key="3">
    <source>
        <dbReference type="ARBA" id="ARBA00022764"/>
    </source>
</evidence>
<dbReference type="NCBIfam" id="TIGR03002">
    <property type="entry name" value="outer_YhbN_LptA"/>
    <property type="match status" value="1"/>
</dbReference>
<dbReference type="GO" id="GO:0009279">
    <property type="term" value="C:cell outer membrane"/>
    <property type="evidence" value="ECO:0007669"/>
    <property type="project" value="TreeGrafter"/>
</dbReference>
<dbReference type="EMBL" id="PIQE01000001">
    <property type="protein sequence ID" value="RUO74717.1"/>
    <property type="molecule type" value="Genomic_DNA"/>
</dbReference>
<dbReference type="InterPro" id="IPR005653">
    <property type="entry name" value="OstA-like_N"/>
</dbReference>
<dbReference type="GO" id="GO:0043165">
    <property type="term" value="P:Gram-negative-bacterium-type cell outer membrane assembly"/>
    <property type="evidence" value="ECO:0007669"/>
    <property type="project" value="UniProtKB-UniRule"/>
</dbReference>
<accession>A0A432Z9T8</accession>
<dbReference type="Pfam" id="PF03968">
    <property type="entry name" value="LptD_N"/>
    <property type="match status" value="1"/>
</dbReference>
<dbReference type="GO" id="GO:0017089">
    <property type="term" value="F:glycolipid transfer activity"/>
    <property type="evidence" value="ECO:0007669"/>
    <property type="project" value="TreeGrafter"/>
</dbReference>
<dbReference type="STRING" id="1122124.GCA_000423165_00377"/>
<comment type="caution">
    <text evidence="6">The sequence shown here is derived from an EMBL/GenBank/DDBJ whole genome shotgun (WGS) entry which is preliminary data.</text>
</comment>
<evidence type="ECO:0000259" key="5">
    <source>
        <dbReference type="Pfam" id="PF03968"/>
    </source>
</evidence>
<organism evidence="6 7">
    <name type="scientific">Pseudidiomarina sediminum</name>
    <dbReference type="NCBI Taxonomy" id="431675"/>
    <lineage>
        <taxon>Bacteria</taxon>
        <taxon>Pseudomonadati</taxon>
        <taxon>Pseudomonadota</taxon>
        <taxon>Gammaproteobacteria</taxon>
        <taxon>Alteromonadales</taxon>
        <taxon>Idiomarinaceae</taxon>
        <taxon>Pseudidiomarina</taxon>
    </lineage>
</organism>
<comment type="subcellular location">
    <subcellularLocation>
        <location evidence="4">Periplasm</location>
    </subcellularLocation>
</comment>
<keyword evidence="3 4" id="KW-0574">Periplasm</keyword>
<dbReference type="PANTHER" id="PTHR36504">
    <property type="entry name" value="LIPOPOLYSACCHARIDE EXPORT SYSTEM PROTEIN LPTA"/>
    <property type="match status" value="1"/>
</dbReference>
<name>A0A432Z9T8_9GAMM</name>
<sequence precursor="true">MCKRPMQLNKSLNIVAVGALLLAGLMTVPGYAQGKEDFTQDIEIGSENQWFDIQNKVAVFEQNAIITQGSLKITADYLEVAEDEAQAQRVFTAKGKPATYQQQLEDGGMIRAEAETIRYDEGEQLLTLIGTVKVTQDGNVTQGHELVYNFATQHLRAVGGEDGNTRVTTILKPSKKTEDEEKNEPINR</sequence>
<dbReference type="Proteomes" id="UP000287022">
    <property type="component" value="Unassembled WGS sequence"/>
</dbReference>
<dbReference type="InterPro" id="IPR014340">
    <property type="entry name" value="LptA"/>
</dbReference>
<dbReference type="HAMAP" id="MF_01914">
    <property type="entry name" value="LPS_assembly_LptA"/>
    <property type="match status" value="1"/>
</dbReference>
<dbReference type="GO" id="GO:0015920">
    <property type="term" value="P:lipopolysaccharide transport"/>
    <property type="evidence" value="ECO:0007669"/>
    <property type="project" value="UniProtKB-UniRule"/>
</dbReference>
<comment type="subunit">
    <text evidence="4">Component of the lipopolysaccharide transport and assembly complex.</text>
</comment>
<protein>
    <recommendedName>
        <fullName evidence="4">Lipopolysaccharide export system protein LptA</fullName>
    </recommendedName>
</protein>
<dbReference type="GO" id="GO:0030288">
    <property type="term" value="C:outer membrane-bounded periplasmic space"/>
    <property type="evidence" value="ECO:0007669"/>
    <property type="project" value="TreeGrafter"/>
</dbReference>
<dbReference type="InterPro" id="IPR052037">
    <property type="entry name" value="LPS_export_LptA"/>
</dbReference>
<gene>
    <name evidence="4 6" type="primary">lptA</name>
    <name evidence="6" type="ORF">CWI80_05115</name>
</gene>
<dbReference type="PANTHER" id="PTHR36504:SF1">
    <property type="entry name" value="LIPOPOLYSACCHARIDE EXPORT SYSTEM PROTEIN LPTA"/>
    <property type="match status" value="1"/>
</dbReference>
<evidence type="ECO:0000256" key="4">
    <source>
        <dbReference type="HAMAP-Rule" id="MF_01914"/>
    </source>
</evidence>
<comment type="function">
    <text evidence="4">Involved in the assembly of lipopolysaccharide (LPS). Required for the translocation of LPS from the inner membrane to the outer membrane. May form a bridge between the inner membrane and the outer membrane, via interactions with LptC and LptD, thereby facilitating LPS transfer across the periplasm.</text>
</comment>
<comment type="similarity">
    <text evidence="4">Belongs to the LptA family.</text>
</comment>
<keyword evidence="7" id="KW-1185">Reference proteome</keyword>
<feature type="domain" description="Organic solvent tolerance-like N-terminal" evidence="5">
    <location>
        <begin position="43"/>
        <end position="153"/>
    </location>
</feature>